<evidence type="ECO:0000259" key="8">
    <source>
        <dbReference type="PROSITE" id="PS50928"/>
    </source>
</evidence>
<feature type="transmembrane region" description="Helical" evidence="7">
    <location>
        <begin position="100"/>
        <end position="122"/>
    </location>
</feature>
<dbReference type="Proteomes" id="UP000293142">
    <property type="component" value="Unassembled WGS sequence"/>
</dbReference>
<dbReference type="InterPro" id="IPR035906">
    <property type="entry name" value="MetI-like_sf"/>
</dbReference>
<evidence type="ECO:0000256" key="6">
    <source>
        <dbReference type="ARBA" id="ARBA00023136"/>
    </source>
</evidence>
<dbReference type="Pfam" id="PF12911">
    <property type="entry name" value="OppC_N"/>
    <property type="match status" value="1"/>
</dbReference>
<dbReference type="PROSITE" id="PS50928">
    <property type="entry name" value="ABC_TM1"/>
    <property type="match status" value="1"/>
</dbReference>
<dbReference type="InterPro" id="IPR025966">
    <property type="entry name" value="OppC_N"/>
</dbReference>
<dbReference type="OrthoDB" id="9797472at2"/>
<dbReference type="PANTHER" id="PTHR43386">
    <property type="entry name" value="OLIGOPEPTIDE TRANSPORT SYSTEM PERMEASE PROTEIN APPC"/>
    <property type="match status" value="1"/>
</dbReference>
<dbReference type="InterPro" id="IPR000515">
    <property type="entry name" value="MetI-like"/>
</dbReference>
<evidence type="ECO:0000256" key="4">
    <source>
        <dbReference type="ARBA" id="ARBA00022692"/>
    </source>
</evidence>
<keyword evidence="4 7" id="KW-0812">Transmembrane</keyword>
<dbReference type="InterPro" id="IPR050366">
    <property type="entry name" value="BP-dependent_transpt_permease"/>
</dbReference>
<comment type="similarity">
    <text evidence="7">Belongs to the binding-protein-dependent transport system permease family.</text>
</comment>
<feature type="domain" description="ABC transmembrane type-1" evidence="8">
    <location>
        <begin position="94"/>
        <end position="283"/>
    </location>
</feature>
<feature type="transmembrane region" description="Helical" evidence="7">
    <location>
        <begin position="263"/>
        <end position="283"/>
    </location>
</feature>
<dbReference type="RefSeq" id="WP_131015208.1">
    <property type="nucleotide sequence ID" value="NZ_SIRE01000014.1"/>
</dbReference>
<dbReference type="PANTHER" id="PTHR43386:SF1">
    <property type="entry name" value="D,D-DIPEPTIDE TRANSPORT SYSTEM PERMEASE PROTEIN DDPC-RELATED"/>
    <property type="match status" value="1"/>
</dbReference>
<keyword evidence="10" id="KW-1185">Reference proteome</keyword>
<evidence type="ECO:0000256" key="3">
    <source>
        <dbReference type="ARBA" id="ARBA00022475"/>
    </source>
</evidence>
<dbReference type="CDD" id="cd06261">
    <property type="entry name" value="TM_PBP2"/>
    <property type="match status" value="1"/>
</dbReference>
<sequence length="298" mass="32200">MASVGITSGQTSEAPPRVSEWQRFRKIFFDRGVVLAGTLIVAVFILIAVIGPLVSPYDPYAINLREALQGSSSTHWLGTDAAGRDTLSRLIYGARTSLEVGLMSVILSSLVGITLGIIAAYYGGWIYTIIMRFVDALMSFPMMLLAMFIAAMLGGGEKNVIIALSVSLMPQYARLMCGQVLSVKEYDYIAAVKSLGASDFRILVRHIFSNAFPPLVVQMTLRLGHSILSESSLSFLGIGIQPPTAAWGSMVSDGRNYLTDLPIMSLAPGLAIMLVVFAFNMVGDGLRDALDPRLRGRL</sequence>
<evidence type="ECO:0000313" key="10">
    <source>
        <dbReference type="Proteomes" id="UP000293142"/>
    </source>
</evidence>
<dbReference type="AlphaFoldDB" id="A0A4Q9DPY9"/>
<evidence type="ECO:0000256" key="1">
    <source>
        <dbReference type="ARBA" id="ARBA00004651"/>
    </source>
</evidence>
<comment type="subcellular location">
    <subcellularLocation>
        <location evidence="1 7">Cell membrane</location>
        <topology evidence="1 7">Multi-pass membrane protein</topology>
    </subcellularLocation>
</comment>
<name>A0A4Q9DPY9_9BACL</name>
<dbReference type="SUPFAM" id="SSF161098">
    <property type="entry name" value="MetI-like"/>
    <property type="match status" value="1"/>
</dbReference>
<feature type="transmembrane region" description="Helical" evidence="7">
    <location>
        <begin position="134"/>
        <end position="154"/>
    </location>
</feature>
<reference evidence="9 10" key="1">
    <citation type="submission" date="2019-02" db="EMBL/GenBank/DDBJ databases">
        <title>Paenibacillus sp. nov., isolated from surface-sterilized tissue of Thalictrum simplex L.</title>
        <authorList>
            <person name="Tuo L."/>
        </authorList>
    </citation>
    <scope>NUCLEOTIDE SEQUENCE [LARGE SCALE GENOMIC DNA]</scope>
    <source>
        <strain evidence="9 10">N2SHLJ1</strain>
    </source>
</reference>
<proteinExistence type="inferred from homology"/>
<evidence type="ECO:0000256" key="7">
    <source>
        <dbReference type="RuleBase" id="RU363032"/>
    </source>
</evidence>
<keyword evidence="5 7" id="KW-1133">Transmembrane helix</keyword>
<comment type="caution">
    <text evidence="9">The sequence shown here is derived from an EMBL/GenBank/DDBJ whole genome shotgun (WGS) entry which is preliminary data.</text>
</comment>
<feature type="transmembrane region" description="Helical" evidence="7">
    <location>
        <begin position="33"/>
        <end position="54"/>
    </location>
</feature>
<evidence type="ECO:0000313" key="9">
    <source>
        <dbReference type="EMBL" id="TBL76301.1"/>
    </source>
</evidence>
<dbReference type="GO" id="GO:0055085">
    <property type="term" value="P:transmembrane transport"/>
    <property type="evidence" value="ECO:0007669"/>
    <property type="project" value="InterPro"/>
</dbReference>
<keyword evidence="3" id="KW-1003">Cell membrane</keyword>
<protein>
    <submittedName>
        <fullName evidence="9">ABC transporter permease</fullName>
    </submittedName>
</protein>
<dbReference type="EMBL" id="SIRE01000014">
    <property type="protein sequence ID" value="TBL76301.1"/>
    <property type="molecule type" value="Genomic_DNA"/>
</dbReference>
<dbReference type="Pfam" id="PF00528">
    <property type="entry name" value="BPD_transp_1"/>
    <property type="match status" value="1"/>
</dbReference>
<dbReference type="GO" id="GO:0005886">
    <property type="term" value="C:plasma membrane"/>
    <property type="evidence" value="ECO:0007669"/>
    <property type="project" value="UniProtKB-SubCell"/>
</dbReference>
<keyword evidence="2 7" id="KW-0813">Transport</keyword>
<keyword evidence="6 7" id="KW-0472">Membrane</keyword>
<evidence type="ECO:0000256" key="2">
    <source>
        <dbReference type="ARBA" id="ARBA00022448"/>
    </source>
</evidence>
<dbReference type="Gene3D" id="1.10.3720.10">
    <property type="entry name" value="MetI-like"/>
    <property type="match status" value="1"/>
</dbReference>
<gene>
    <name evidence="9" type="ORF">EYB31_20100</name>
</gene>
<evidence type="ECO:0000256" key="5">
    <source>
        <dbReference type="ARBA" id="ARBA00022989"/>
    </source>
</evidence>
<organism evidence="9 10">
    <name type="scientific">Paenibacillus thalictri</name>
    <dbReference type="NCBI Taxonomy" id="2527873"/>
    <lineage>
        <taxon>Bacteria</taxon>
        <taxon>Bacillati</taxon>
        <taxon>Bacillota</taxon>
        <taxon>Bacilli</taxon>
        <taxon>Bacillales</taxon>
        <taxon>Paenibacillaceae</taxon>
        <taxon>Paenibacillus</taxon>
    </lineage>
</organism>
<accession>A0A4Q9DPY9</accession>